<proteinExistence type="predicted"/>
<organism evidence="2 3">
    <name type="scientific">Lentilactobacillus sunkii</name>
    <dbReference type="NCBI Taxonomy" id="481719"/>
    <lineage>
        <taxon>Bacteria</taxon>
        <taxon>Bacillati</taxon>
        <taxon>Bacillota</taxon>
        <taxon>Bacilli</taxon>
        <taxon>Lactobacillales</taxon>
        <taxon>Lactobacillaceae</taxon>
        <taxon>Lentilactobacillus</taxon>
    </lineage>
</organism>
<reference evidence="2 3" key="1">
    <citation type="submission" date="2016-09" db="EMBL/GenBank/DDBJ databases">
        <title>Genome Sequence of Lactobacillus sunkii Strain CG01.</title>
        <authorList>
            <person name="Poehlein A."/>
            <person name="Gabris C."/>
            <person name="Bengelsdorf F.R."/>
            <person name="Duerre P."/>
            <person name="Daniel R."/>
        </authorList>
    </citation>
    <scope>NUCLEOTIDE SEQUENCE [LARGE SCALE GENOMIC DNA]</scope>
    <source>
        <strain evidence="2 3">CG_D</strain>
    </source>
</reference>
<dbReference type="Proteomes" id="UP000177010">
    <property type="component" value="Unassembled WGS sequence"/>
</dbReference>
<name>A0A1E7XJS8_9LACO</name>
<evidence type="ECO:0000313" key="2">
    <source>
        <dbReference type="EMBL" id="OFA13242.1"/>
    </source>
</evidence>
<evidence type="ECO:0000256" key="1">
    <source>
        <dbReference type="SAM" id="Phobius"/>
    </source>
</evidence>
<feature type="transmembrane region" description="Helical" evidence="1">
    <location>
        <begin position="7"/>
        <end position="26"/>
    </location>
</feature>
<dbReference type="RefSeq" id="WP_070367008.1">
    <property type="nucleotide sequence ID" value="NZ_JAZHVW010000006.1"/>
</dbReference>
<sequence length="68" mass="7725">MKRRTWWITNLVLIVIFAAMALFLMLRKVDGSGAVQTMPNRLAAEVVLGVVFLIVVIIQLVLLRFVKK</sequence>
<evidence type="ECO:0000313" key="3">
    <source>
        <dbReference type="Proteomes" id="UP000177010"/>
    </source>
</evidence>
<keyword evidence="1" id="KW-1133">Transmembrane helix</keyword>
<protein>
    <recommendedName>
        <fullName evidence="4">DUF3923 family protein</fullName>
    </recommendedName>
</protein>
<dbReference type="InterPro" id="IPR025037">
    <property type="entry name" value="DUF3923"/>
</dbReference>
<feature type="transmembrane region" description="Helical" evidence="1">
    <location>
        <begin position="46"/>
        <end position="66"/>
    </location>
</feature>
<keyword evidence="1" id="KW-0472">Membrane</keyword>
<dbReference type="Pfam" id="PF13061">
    <property type="entry name" value="DUF3923"/>
    <property type="match status" value="1"/>
</dbReference>
<dbReference type="EMBL" id="MIQE01000002">
    <property type="protein sequence ID" value="OFA13242.1"/>
    <property type="molecule type" value="Genomic_DNA"/>
</dbReference>
<keyword evidence="1" id="KW-0812">Transmembrane</keyword>
<comment type="caution">
    <text evidence="2">The sequence shown here is derived from an EMBL/GenBank/DDBJ whole genome shotgun (WGS) entry which is preliminary data.</text>
</comment>
<evidence type="ECO:0008006" key="4">
    <source>
        <dbReference type="Google" id="ProtNLM"/>
    </source>
</evidence>
<dbReference type="STRING" id="481719.LASUN_02410"/>
<gene>
    <name evidence="2" type="ORF">LASUN_02410</name>
</gene>
<accession>A0A1E7XJS8</accession>
<dbReference type="AlphaFoldDB" id="A0A1E7XJS8"/>